<evidence type="ECO:0000313" key="2">
    <source>
        <dbReference type="Proteomes" id="UP001055879"/>
    </source>
</evidence>
<name>A0ACB9EEC1_ARCLA</name>
<proteinExistence type="predicted"/>
<reference evidence="2" key="1">
    <citation type="journal article" date="2022" name="Mol. Ecol. Resour.">
        <title>The genomes of chicory, endive, great burdock and yacon provide insights into Asteraceae palaeo-polyploidization history and plant inulin production.</title>
        <authorList>
            <person name="Fan W."/>
            <person name="Wang S."/>
            <person name="Wang H."/>
            <person name="Wang A."/>
            <person name="Jiang F."/>
            <person name="Liu H."/>
            <person name="Zhao H."/>
            <person name="Xu D."/>
            <person name="Zhang Y."/>
        </authorList>
    </citation>
    <scope>NUCLEOTIDE SEQUENCE [LARGE SCALE GENOMIC DNA]</scope>
    <source>
        <strain evidence="2">cv. Niubang</strain>
    </source>
</reference>
<accession>A0ACB9EEC1</accession>
<dbReference type="EMBL" id="CM042048">
    <property type="protein sequence ID" value="KAI3757373.1"/>
    <property type="molecule type" value="Genomic_DNA"/>
</dbReference>
<comment type="caution">
    <text evidence="1">The sequence shown here is derived from an EMBL/GenBank/DDBJ whole genome shotgun (WGS) entry which is preliminary data.</text>
</comment>
<evidence type="ECO:0000313" key="1">
    <source>
        <dbReference type="EMBL" id="KAI3757373.1"/>
    </source>
</evidence>
<protein>
    <submittedName>
        <fullName evidence="1">Uncharacterized protein</fullName>
    </submittedName>
</protein>
<reference evidence="1 2" key="2">
    <citation type="journal article" date="2022" name="Mol. Ecol. Resour.">
        <title>The genomes of chicory, endive, great burdock and yacon provide insights into Asteraceae paleo-polyploidization history and plant inulin production.</title>
        <authorList>
            <person name="Fan W."/>
            <person name="Wang S."/>
            <person name="Wang H."/>
            <person name="Wang A."/>
            <person name="Jiang F."/>
            <person name="Liu H."/>
            <person name="Zhao H."/>
            <person name="Xu D."/>
            <person name="Zhang Y."/>
        </authorList>
    </citation>
    <scope>NUCLEOTIDE SEQUENCE [LARGE SCALE GENOMIC DNA]</scope>
    <source>
        <strain evidence="2">cv. Niubang</strain>
    </source>
</reference>
<dbReference type="Proteomes" id="UP001055879">
    <property type="component" value="Linkage Group LG02"/>
</dbReference>
<sequence>MDSSNSGSFQSSSGGATAAGGGGGGGDNQEYDSRTHSISSFMNPSTHFNPNLNHLLRPPSPPHHHHHHHPPATDHHPLFNPSSTPSFSHPSNPNPNPLHDLGSVWIRDTRSDPNLTDFSSTRTHTTTFDTYPNNPNSSRTDPNTKPGRGSDHHHNQVGVAIKNPKKRTRASRRAPTTVLTTDTTNFRQMVQEFTGIPTAPFTAAASSPFSRRLDLFGGGSGTASLYPLRPSAHKIQNQQPSFLNSMANIIESGSSNNITNATTSSNYELPPSDMNEFQKQPSTLLDLQNPMLSFQSLLQTTLPQQSNHLSGFLGSTKRWRGQDEKVDGFEGVIGNNQNIGGSKLNSGLENVVVSSRSGGDQVQGNEDSWICPSN</sequence>
<gene>
    <name evidence="1" type="ORF">L6452_04910</name>
</gene>
<organism evidence="1 2">
    <name type="scientific">Arctium lappa</name>
    <name type="common">Greater burdock</name>
    <name type="synonym">Lappa major</name>
    <dbReference type="NCBI Taxonomy" id="4217"/>
    <lineage>
        <taxon>Eukaryota</taxon>
        <taxon>Viridiplantae</taxon>
        <taxon>Streptophyta</taxon>
        <taxon>Embryophyta</taxon>
        <taxon>Tracheophyta</taxon>
        <taxon>Spermatophyta</taxon>
        <taxon>Magnoliopsida</taxon>
        <taxon>eudicotyledons</taxon>
        <taxon>Gunneridae</taxon>
        <taxon>Pentapetalae</taxon>
        <taxon>asterids</taxon>
        <taxon>campanulids</taxon>
        <taxon>Asterales</taxon>
        <taxon>Asteraceae</taxon>
        <taxon>Carduoideae</taxon>
        <taxon>Cardueae</taxon>
        <taxon>Arctiinae</taxon>
        <taxon>Arctium</taxon>
    </lineage>
</organism>
<keyword evidence="2" id="KW-1185">Reference proteome</keyword>